<keyword evidence="5" id="KW-1185">Reference proteome</keyword>
<feature type="coiled-coil region" evidence="1">
    <location>
        <begin position="433"/>
        <end position="556"/>
    </location>
</feature>
<name>A0ABR2CUH5_9ROSI</name>
<evidence type="ECO:0000259" key="3">
    <source>
        <dbReference type="PROSITE" id="PS50195"/>
    </source>
</evidence>
<dbReference type="EMBL" id="JBBPBM010000043">
    <property type="protein sequence ID" value="KAK8523447.1"/>
    <property type="molecule type" value="Genomic_DNA"/>
</dbReference>
<accession>A0ABR2CUH5</accession>
<reference evidence="4 5" key="1">
    <citation type="journal article" date="2024" name="G3 (Bethesda)">
        <title>Genome assembly of Hibiscus sabdariffa L. provides insights into metabolisms of medicinal natural products.</title>
        <authorList>
            <person name="Kim T."/>
        </authorList>
    </citation>
    <scope>NUCLEOTIDE SEQUENCE [LARGE SCALE GENOMIC DNA]</scope>
    <source>
        <strain evidence="4">TK-2024</strain>
        <tissue evidence="4">Old leaves</tissue>
    </source>
</reference>
<organism evidence="4 5">
    <name type="scientific">Hibiscus sabdariffa</name>
    <name type="common">roselle</name>
    <dbReference type="NCBI Taxonomy" id="183260"/>
    <lineage>
        <taxon>Eukaryota</taxon>
        <taxon>Viridiplantae</taxon>
        <taxon>Streptophyta</taxon>
        <taxon>Embryophyta</taxon>
        <taxon>Tracheophyta</taxon>
        <taxon>Spermatophyta</taxon>
        <taxon>Magnoliopsida</taxon>
        <taxon>eudicotyledons</taxon>
        <taxon>Gunneridae</taxon>
        <taxon>Pentapetalae</taxon>
        <taxon>rosids</taxon>
        <taxon>malvids</taxon>
        <taxon>Malvales</taxon>
        <taxon>Malvaceae</taxon>
        <taxon>Malvoideae</taxon>
        <taxon>Hibiscus</taxon>
    </lineage>
</organism>
<keyword evidence="1" id="KW-0175">Coiled coil</keyword>
<dbReference type="SUPFAM" id="SSF64268">
    <property type="entry name" value="PX domain"/>
    <property type="match status" value="1"/>
</dbReference>
<feature type="region of interest" description="Disordered" evidence="2">
    <location>
        <begin position="1"/>
        <end position="26"/>
    </location>
</feature>
<gene>
    <name evidence="4" type="ORF">V6N12_047967</name>
</gene>
<dbReference type="InterPro" id="IPR001683">
    <property type="entry name" value="PX_dom"/>
</dbReference>
<dbReference type="InterPro" id="IPR044588">
    <property type="entry name" value="EREX-like"/>
</dbReference>
<evidence type="ECO:0000313" key="5">
    <source>
        <dbReference type="Proteomes" id="UP001472677"/>
    </source>
</evidence>
<dbReference type="PANTHER" id="PTHR46856:SF1">
    <property type="entry name" value="PX DOMAIN-CONTAINING PROTEIN EREL1-RELATED"/>
    <property type="match status" value="1"/>
</dbReference>
<feature type="compositionally biased region" description="Basic residues" evidence="2">
    <location>
        <begin position="1"/>
        <end position="12"/>
    </location>
</feature>
<dbReference type="Pfam" id="PF00787">
    <property type="entry name" value="PX"/>
    <property type="match status" value="1"/>
</dbReference>
<dbReference type="PROSITE" id="PS50195">
    <property type="entry name" value="PX"/>
    <property type="match status" value="1"/>
</dbReference>
<dbReference type="SMART" id="SM00312">
    <property type="entry name" value="PX"/>
    <property type="match status" value="1"/>
</dbReference>
<protein>
    <recommendedName>
        <fullName evidence="3">PX domain-containing protein</fullName>
    </recommendedName>
</protein>
<evidence type="ECO:0000256" key="2">
    <source>
        <dbReference type="SAM" id="MobiDB-lite"/>
    </source>
</evidence>
<evidence type="ECO:0000313" key="4">
    <source>
        <dbReference type="EMBL" id="KAK8523447.1"/>
    </source>
</evidence>
<dbReference type="Gene3D" id="3.30.1520.10">
    <property type="entry name" value="Phox-like domain"/>
    <property type="match status" value="1"/>
</dbReference>
<evidence type="ECO:0000256" key="1">
    <source>
        <dbReference type="SAM" id="Coils"/>
    </source>
</evidence>
<dbReference type="PANTHER" id="PTHR46856">
    <property type="entry name" value="PX DOMAIN-CONTAINING PROTEIN EREL1-RELATED"/>
    <property type="match status" value="1"/>
</dbReference>
<feature type="domain" description="PX" evidence="3">
    <location>
        <begin position="48"/>
        <end position="165"/>
    </location>
</feature>
<sequence length="756" mass="85598">MMQRRSPPKHRHDGTSPLPLGMDWSPPPRKWNGKETVWPHDPRTGWSYSVTIPSWAVLPKSRDSEPVVFYRVQVGLQSPEGVTTTRGVLRRFNDFLKLFTELKAAFPKKSLPPAPPKGLLRMKSRVLLEERRCSLEEWMTKLLSNIDLSRSVTVASFLELEAVARSAFQEENECSTEPNVAGHSTVLSNDTSPSPNISHIAGCSSITSDYGSDTAYETSELGSPRLCRDDSSDIGLGDLTLDEDLSGSIEKIVKYDMSNIDEGLVMGQTILEQLEDFPRHKTHSRNINNTMEKETYNVNGSRASFLGGNGLELFSEREPVKIADHAQKLSTESFAADITSLRGSDMCNSRIPNSSVDLPGTSEVSSTMGTIGKSDLLFSGATQIILPLDQRQKMNRVLLAMQQRLVTAKTDMEDLIARLNQEIAVKSYLTTKVKDLEVELESTKQKSRENLQQAILIERERLTQMQWEIEELRRKSLEMELKLNPKQGERQITETTNHSAAKEKDAMSQELNATKEQLNIISKQYEELETKSKADIKLLVKEVKSLRKSEKQLKQEAGQSLSKISEVERQLEHERQISKHVRTAREKLLNECQLLHNSLLECHVNLSTDDDENLIKDSSLVEEALDLLTTSDDKITLLLAEVQLLAKEDTTAAEDVNNVHDNHCDSRIDDELRKIIADIFADNAKLRKQFLYGVARLNITKKKKDARNTSDFVLARDVAEPTAEHAAESEWSCQSFSFDRTSRRRRRRRKMLDTHR</sequence>
<comment type="caution">
    <text evidence="4">The sequence shown here is derived from an EMBL/GenBank/DDBJ whole genome shotgun (WGS) entry which is preliminary data.</text>
</comment>
<dbReference type="Proteomes" id="UP001472677">
    <property type="component" value="Unassembled WGS sequence"/>
</dbReference>
<dbReference type="InterPro" id="IPR036871">
    <property type="entry name" value="PX_dom_sf"/>
</dbReference>
<proteinExistence type="predicted"/>